<dbReference type="Proteomes" id="UP000712600">
    <property type="component" value="Unassembled WGS sequence"/>
</dbReference>
<organism evidence="1 2">
    <name type="scientific">Brassica cretica</name>
    <name type="common">Mustard</name>
    <dbReference type="NCBI Taxonomy" id="69181"/>
    <lineage>
        <taxon>Eukaryota</taxon>
        <taxon>Viridiplantae</taxon>
        <taxon>Streptophyta</taxon>
        <taxon>Embryophyta</taxon>
        <taxon>Tracheophyta</taxon>
        <taxon>Spermatophyta</taxon>
        <taxon>Magnoliopsida</taxon>
        <taxon>eudicotyledons</taxon>
        <taxon>Gunneridae</taxon>
        <taxon>Pentapetalae</taxon>
        <taxon>rosids</taxon>
        <taxon>malvids</taxon>
        <taxon>Brassicales</taxon>
        <taxon>Brassicaceae</taxon>
        <taxon>Brassiceae</taxon>
        <taxon>Brassica</taxon>
    </lineage>
</organism>
<proteinExistence type="predicted"/>
<accession>A0A8S9SMM1</accession>
<reference evidence="1" key="1">
    <citation type="submission" date="2019-12" db="EMBL/GenBank/DDBJ databases">
        <title>Genome sequencing and annotation of Brassica cretica.</title>
        <authorList>
            <person name="Studholme D.J."/>
            <person name="Sarris P."/>
        </authorList>
    </citation>
    <scope>NUCLEOTIDE SEQUENCE</scope>
    <source>
        <strain evidence="1">PFS-109/04</strain>
        <tissue evidence="1">Leaf</tissue>
    </source>
</reference>
<sequence>MSTIFSEYFWVCCRFLCCFELVIKIMKLLSFWLISGKQHVFGVESSSSDSSTSSSPDFSFWVGNEELPHLYAKRLGDPKRLGETGYLSHKFGRTNNLSDEIGAEVTDDMSTTFSEYFWVCCRFLCCFELVIKIMKLLSFWLISGKQHVSGLGMVHIDLEQTHGSILLPRSQQQRFCISLSRMRYGEGMVVVKEVMETVIWFHGATNLSLSHLCTASSLCKHTPISLGAPGAKAFVAQTCAVIFLIAAIKFALPFRSKVETTLSQMDKYGVVFVVSLGMVHIDLEQTHGSILLPRSQQQRFCISLSRMRYGEGMVVVKEVMETVIWFHGPTNLSLSHLCTASSLLAYNSCFYVKSRVCNECTMAEDGPVVFICKEDGNVSISISSLTLFTFKMVWLQFYVISPLTELLVV</sequence>
<name>A0A8S9SMM1_BRACR</name>
<protein>
    <submittedName>
        <fullName evidence="1">Uncharacterized protein</fullName>
    </submittedName>
</protein>
<dbReference type="AlphaFoldDB" id="A0A8S9SMM1"/>
<evidence type="ECO:0000313" key="1">
    <source>
        <dbReference type="EMBL" id="KAF3601195.1"/>
    </source>
</evidence>
<evidence type="ECO:0000313" key="2">
    <source>
        <dbReference type="Proteomes" id="UP000712600"/>
    </source>
</evidence>
<dbReference type="EMBL" id="QGKX02000004">
    <property type="protein sequence ID" value="KAF3601195.1"/>
    <property type="molecule type" value="Genomic_DNA"/>
</dbReference>
<comment type="caution">
    <text evidence="1">The sequence shown here is derived from an EMBL/GenBank/DDBJ whole genome shotgun (WGS) entry which is preliminary data.</text>
</comment>
<gene>
    <name evidence="1" type="ORF">F2Q69_00037731</name>
</gene>